<keyword evidence="2" id="KW-1185">Reference proteome</keyword>
<comment type="caution">
    <text evidence="1">The sequence shown here is derived from an EMBL/GenBank/DDBJ whole genome shotgun (WGS) entry which is preliminary data.</text>
</comment>
<reference evidence="1 2" key="1">
    <citation type="submission" date="2022-09" db="EMBL/GenBank/DDBJ databases">
        <authorList>
            <person name="Palmer J.M."/>
        </authorList>
    </citation>
    <scope>NUCLEOTIDE SEQUENCE [LARGE SCALE GENOMIC DNA]</scope>
    <source>
        <strain evidence="1 2">DSM 7382</strain>
    </source>
</reference>
<gene>
    <name evidence="1" type="ORF">QCA50_003876</name>
</gene>
<evidence type="ECO:0000313" key="1">
    <source>
        <dbReference type="EMBL" id="KAK7692251.1"/>
    </source>
</evidence>
<dbReference type="Proteomes" id="UP001385951">
    <property type="component" value="Unassembled WGS sequence"/>
</dbReference>
<proteinExistence type="predicted"/>
<organism evidence="1 2">
    <name type="scientific">Cerrena zonata</name>
    <dbReference type="NCBI Taxonomy" id="2478898"/>
    <lineage>
        <taxon>Eukaryota</taxon>
        <taxon>Fungi</taxon>
        <taxon>Dikarya</taxon>
        <taxon>Basidiomycota</taxon>
        <taxon>Agaricomycotina</taxon>
        <taxon>Agaricomycetes</taxon>
        <taxon>Polyporales</taxon>
        <taxon>Cerrenaceae</taxon>
        <taxon>Cerrena</taxon>
    </lineage>
</organism>
<sequence>MDATRLSDGEPVILKRFSLMRNGLERDITMFLASEPAKSHPRNHSTPIYEILDIPGEDHSILCLNVFVKYSRDCGFYMIVA</sequence>
<accession>A0AAW0GRS0</accession>
<protein>
    <submittedName>
        <fullName evidence="1">Uncharacterized protein</fullName>
    </submittedName>
</protein>
<evidence type="ECO:0000313" key="2">
    <source>
        <dbReference type="Proteomes" id="UP001385951"/>
    </source>
</evidence>
<dbReference type="AlphaFoldDB" id="A0AAW0GRS0"/>
<dbReference type="EMBL" id="JASBNA010000004">
    <property type="protein sequence ID" value="KAK7692251.1"/>
    <property type="molecule type" value="Genomic_DNA"/>
</dbReference>
<name>A0AAW0GRS0_9APHY</name>